<dbReference type="PANTHER" id="PTHR43471">
    <property type="entry name" value="ABC TRANSPORTER PERMEASE"/>
    <property type="match status" value="1"/>
</dbReference>
<name>A0A7X2P7X1_9FIRM</name>
<protein>
    <submittedName>
        <fullName evidence="2">ABC transporter permease subunit</fullName>
    </submittedName>
</protein>
<reference evidence="2 3" key="1">
    <citation type="submission" date="2019-08" db="EMBL/GenBank/DDBJ databases">
        <title>In-depth cultivation of the pig gut microbiome towards novel bacterial diversity and tailored functional studies.</title>
        <authorList>
            <person name="Wylensek D."/>
            <person name="Hitch T.C.A."/>
            <person name="Clavel T."/>
        </authorList>
    </citation>
    <scope>NUCLEOTIDE SEQUENCE [LARGE SCALE GENOMIC DNA]</scope>
    <source>
        <strain evidence="2 3">Oil+RF-744-WCA-WT-13</strain>
    </source>
</reference>
<dbReference type="AlphaFoldDB" id="A0A7X2P7X1"/>
<evidence type="ECO:0000256" key="1">
    <source>
        <dbReference type="SAM" id="Phobius"/>
    </source>
</evidence>
<keyword evidence="1" id="KW-0812">Transmembrane</keyword>
<evidence type="ECO:0000313" key="3">
    <source>
        <dbReference type="Proteomes" id="UP000466864"/>
    </source>
</evidence>
<feature type="transmembrane region" description="Helical" evidence="1">
    <location>
        <begin position="289"/>
        <end position="311"/>
    </location>
</feature>
<feature type="transmembrane region" description="Helical" evidence="1">
    <location>
        <begin position="157"/>
        <end position="177"/>
    </location>
</feature>
<dbReference type="Proteomes" id="UP000466864">
    <property type="component" value="Unassembled WGS sequence"/>
</dbReference>
<dbReference type="Pfam" id="PF12679">
    <property type="entry name" value="ABC2_membrane_2"/>
    <property type="match status" value="1"/>
</dbReference>
<feature type="transmembrane region" description="Helical" evidence="1">
    <location>
        <begin position="72"/>
        <end position="92"/>
    </location>
</feature>
<keyword evidence="1" id="KW-1133">Transmembrane helix</keyword>
<dbReference type="EMBL" id="VUMV01000003">
    <property type="protein sequence ID" value="MST81903.1"/>
    <property type="molecule type" value="Genomic_DNA"/>
</dbReference>
<feature type="transmembrane region" description="Helical" evidence="1">
    <location>
        <begin position="20"/>
        <end position="40"/>
    </location>
</feature>
<dbReference type="GO" id="GO:0005886">
    <property type="term" value="C:plasma membrane"/>
    <property type="evidence" value="ECO:0007669"/>
    <property type="project" value="UniProtKB-SubCell"/>
</dbReference>
<feature type="transmembrane region" description="Helical" evidence="1">
    <location>
        <begin position="189"/>
        <end position="218"/>
    </location>
</feature>
<organism evidence="2 3">
    <name type="scientific">Bilifractor porci</name>
    <dbReference type="NCBI Taxonomy" id="2606636"/>
    <lineage>
        <taxon>Bacteria</taxon>
        <taxon>Bacillati</taxon>
        <taxon>Bacillota</taxon>
        <taxon>Clostridia</taxon>
        <taxon>Lachnospirales</taxon>
        <taxon>Lachnospiraceae</taxon>
        <taxon>Bilifractor</taxon>
    </lineage>
</organism>
<keyword evidence="1" id="KW-0472">Membrane</keyword>
<dbReference type="GO" id="GO:0140359">
    <property type="term" value="F:ABC-type transporter activity"/>
    <property type="evidence" value="ECO:0007669"/>
    <property type="project" value="InterPro"/>
</dbReference>
<accession>A0A7X2P7X1</accession>
<evidence type="ECO:0000313" key="2">
    <source>
        <dbReference type="EMBL" id="MST81903.1"/>
    </source>
</evidence>
<feature type="transmembrane region" description="Helical" evidence="1">
    <location>
        <begin position="122"/>
        <end position="151"/>
    </location>
</feature>
<gene>
    <name evidence="2" type="ORF">FYJ60_06200</name>
</gene>
<sequence length="318" mass="34454">MKILYEKELSDHLNSIRFRILFLLLAVIMFIALYGAIGSISSAAQSTDAKTAAAATSEFIFLKLFTTSGSNIYSFSTFIAFLGPLVGIMLGFDAINEEMAQGTLNRLAAQPIYRDTIINAKFLAGATAVAIMIFSIGGIAAGFSMVATGLIPTGEQIARLVIYLLLATVYICLWLAWAEFFSVVCRHAATAALACVAIWLVLTLFQSLIASGIASLVYPLTGANAQMNMLNNYQTQMAWNRVSPYYLFSEITSILMNPNVHSTNVISIMESQEGAVASYLTLGQSMLQIVPHIITMIAVAVVGFAAAYISFMRKEIRA</sequence>
<keyword evidence="3" id="KW-1185">Reference proteome</keyword>
<proteinExistence type="predicted"/>
<comment type="caution">
    <text evidence="2">The sequence shown here is derived from an EMBL/GenBank/DDBJ whole genome shotgun (WGS) entry which is preliminary data.</text>
</comment>
<dbReference type="PANTHER" id="PTHR43471:SF14">
    <property type="entry name" value="ABC-2 TYPE TRANSPORT SYSTEM PERMEASE PROTEIN"/>
    <property type="match status" value="1"/>
</dbReference>